<proteinExistence type="predicted"/>
<evidence type="ECO:0000313" key="1">
    <source>
        <dbReference type="EMBL" id="WEU40140.1"/>
    </source>
</evidence>
<name>A0AAF0D1U4_ODILC</name>
<dbReference type="EMBL" id="CP091871">
    <property type="protein sequence ID" value="WEU40140.1"/>
    <property type="molecule type" value="Genomic_DNA"/>
</dbReference>
<accession>A0AAF0D1U4</accession>
<dbReference type="PANTHER" id="PTHR34071">
    <property type="entry name" value="5-NITROIMIDAZOLE ANTIBIOTICS RESISTANCE PROTEIN, NIMA-FAMILY-RELATED PROTEIN-RELATED"/>
    <property type="match status" value="1"/>
</dbReference>
<dbReference type="Gene3D" id="2.30.110.10">
    <property type="entry name" value="Electron Transport, Fmn-binding Protein, Chain A"/>
    <property type="match status" value="1"/>
</dbReference>
<protein>
    <submittedName>
        <fullName evidence="1">Pyridoxamine 5'-phosphate oxidase family protein</fullName>
    </submittedName>
</protein>
<reference evidence="1" key="2">
    <citation type="journal article" date="2022" name="Nat. Microbiol.">
        <title>A closed Candidatus Odinarchaeum chromosome exposes Asgard archaeal viruses.</title>
        <authorList>
            <person name="Tamarit D."/>
            <person name="Caceres E.F."/>
            <person name="Krupovic M."/>
            <person name="Nijland R."/>
            <person name="Eme L."/>
            <person name="Robinson N.P."/>
            <person name="Ettema T.J.G."/>
        </authorList>
    </citation>
    <scope>NUCLEOTIDE SEQUENCE</scope>
    <source>
        <strain evidence="1">LCB_4</strain>
    </source>
</reference>
<reference evidence="1" key="1">
    <citation type="journal article" date="2017" name="Nature">
        <title>Asgard archaea illuminate the origin of eukaryotic cellular complexity.</title>
        <authorList>
            <person name="Zaremba-Niedzwiedzka K."/>
            <person name="Caceres E.F."/>
            <person name="Saw J.H."/>
            <person name="Backstrom D."/>
            <person name="Juzokaite L."/>
            <person name="Vancaester E."/>
            <person name="Seitz K.W."/>
            <person name="Anantharaman K."/>
            <person name="Starnawski P."/>
            <person name="Kjeldsen K.U."/>
            <person name="Scott M.B."/>
            <person name="Nunoura T."/>
            <person name="Banfield J.F."/>
            <person name="Schramm A."/>
            <person name="Baker B.J."/>
            <person name="Spang A."/>
            <person name="Ettema T.J.G."/>
        </authorList>
    </citation>
    <scope>NUCLEOTIDE SEQUENCE</scope>
    <source>
        <strain evidence="1">LCB_4</strain>
    </source>
</reference>
<gene>
    <name evidence="1" type="ORF">OdinLCB4_006625</name>
</gene>
<dbReference type="Pfam" id="PF12900">
    <property type="entry name" value="Pyridox_ox_2"/>
    <property type="match status" value="1"/>
</dbReference>
<dbReference type="Proteomes" id="UP000186851">
    <property type="component" value="Chromosome"/>
</dbReference>
<organism evidence="1 2">
    <name type="scientific">Odinarchaeota yellowstonii (strain LCB_4)</name>
    <dbReference type="NCBI Taxonomy" id="1841599"/>
    <lineage>
        <taxon>Archaea</taxon>
        <taxon>Promethearchaeati</taxon>
        <taxon>Candidatus Odinarchaeota</taxon>
        <taxon>Candidatus Odinarchaeia</taxon>
        <taxon>Candidatus Odinarchaeales</taxon>
        <taxon>Candidatus Odinarchaeaceae</taxon>
        <taxon>Candidatus Odinarchaeum</taxon>
    </lineage>
</organism>
<evidence type="ECO:0000313" key="2">
    <source>
        <dbReference type="Proteomes" id="UP000186851"/>
    </source>
</evidence>
<sequence>MESASLESYHSRRPERAITDLKEILEIIKTQRYMSLALCKDNIPYLVTVTYVFDFGDYCFYFHCANTGRKIDYIRANPVVYGEILEDDGYLDGECLHAFRTVQFTGEAEIIVDEEIKRRALSMLIEKHESNPEMSKKRFMREGKIEKTAIIRIKVYEFTGKKIKRER</sequence>
<dbReference type="KEGG" id="oyw:OdinLCB4_006625"/>
<dbReference type="InterPro" id="IPR012349">
    <property type="entry name" value="Split_barrel_FMN-bd"/>
</dbReference>
<dbReference type="AlphaFoldDB" id="A0AAF0D1U4"/>
<dbReference type="SUPFAM" id="SSF50475">
    <property type="entry name" value="FMN-binding split barrel"/>
    <property type="match status" value="1"/>
</dbReference>
<dbReference type="InterPro" id="IPR024747">
    <property type="entry name" value="Pyridox_Oxase-rel"/>
</dbReference>
<dbReference type="PANTHER" id="PTHR34071:SF2">
    <property type="entry name" value="FLAVIN-NUCLEOTIDE-BINDING PROTEIN"/>
    <property type="match status" value="1"/>
</dbReference>